<evidence type="ECO:0000256" key="4">
    <source>
        <dbReference type="ARBA" id="ARBA00023015"/>
    </source>
</evidence>
<dbReference type="HAMAP" id="MF_00073">
    <property type="entry name" value="NusB"/>
    <property type="match status" value="1"/>
</dbReference>
<dbReference type="GO" id="GO:0006353">
    <property type="term" value="P:DNA-templated transcription termination"/>
    <property type="evidence" value="ECO:0007669"/>
    <property type="project" value="UniProtKB-UniRule"/>
</dbReference>
<dbReference type="PANTHER" id="PTHR11078">
    <property type="entry name" value="N UTILIZATION SUBSTANCE PROTEIN B-RELATED"/>
    <property type="match status" value="1"/>
</dbReference>
<keyword evidence="9" id="KW-1185">Reference proteome</keyword>
<evidence type="ECO:0000256" key="1">
    <source>
        <dbReference type="ARBA" id="ARBA00005952"/>
    </source>
</evidence>
<sequence>MGPAPNQGPARQPSTRTKARKRALDILFEAELRGIDPLELLTERRSEENTPPVRVYTSELVHGVVDHRDEIDTAITGALRPGWTLQRMPRIDRNLARIALFEVLHTDLADKIAVAEAVALAEELSTDDSASFVNGLLGTLTEPTG</sequence>
<evidence type="ECO:0000256" key="3">
    <source>
        <dbReference type="ARBA" id="ARBA00022884"/>
    </source>
</evidence>
<evidence type="ECO:0000313" key="8">
    <source>
        <dbReference type="EMBL" id="OYO10787.1"/>
    </source>
</evidence>
<accession>A0A255G4D4</accession>
<dbReference type="Pfam" id="PF01029">
    <property type="entry name" value="NusB"/>
    <property type="match status" value="1"/>
</dbReference>
<reference evidence="8 9" key="1">
    <citation type="submission" date="2017-07" db="EMBL/GenBank/DDBJ databases">
        <title>Draft whole genome sequences of clinical Proprionibacteriaceae strains.</title>
        <authorList>
            <person name="Bernier A.-M."/>
            <person name="Bernard K."/>
            <person name="Domingo M.-C."/>
        </authorList>
    </citation>
    <scope>NUCLEOTIDE SEQUENCE [LARGE SCALE GENOMIC DNA]</scope>
    <source>
        <strain evidence="8 9">NML 030167</strain>
    </source>
</reference>
<evidence type="ECO:0000259" key="7">
    <source>
        <dbReference type="Pfam" id="PF01029"/>
    </source>
</evidence>
<feature type="domain" description="NusB/RsmB/TIM44" evidence="7">
    <location>
        <begin position="18"/>
        <end position="140"/>
    </location>
</feature>
<dbReference type="InterPro" id="IPR035926">
    <property type="entry name" value="NusB-like_sf"/>
</dbReference>
<proteinExistence type="inferred from homology"/>
<protein>
    <recommendedName>
        <fullName evidence="6">Transcription antitermination protein NusB</fullName>
    </recommendedName>
    <alternativeName>
        <fullName evidence="6">Antitermination factor NusB</fullName>
    </alternativeName>
</protein>
<dbReference type="EMBL" id="NMVO01000016">
    <property type="protein sequence ID" value="OYO10787.1"/>
    <property type="molecule type" value="Genomic_DNA"/>
</dbReference>
<evidence type="ECO:0000256" key="2">
    <source>
        <dbReference type="ARBA" id="ARBA00022814"/>
    </source>
</evidence>
<comment type="similarity">
    <text evidence="1 6">Belongs to the NusB family.</text>
</comment>
<dbReference type="GO" id="GO:0005829">
    <property type="term" value="C:cytosol"/>
    <property type="evidence" value="ECO:0007669"/>
    <property type="project" value="TreeGrafter"/>
</dbReference>
<dbReference type="InterPro" id="IPR006027">
    <property type="entry name" value="NusB_RsmB_TIM44"/>
</dbReference>
<keyword evidence="3 6" id="KW-0694">RNA-binding</keyword>
<organism evidence="8 9">
    <name type="scientific">Enemella evansiae</name>
    <dbReference type="NCBI Taxonomy" id="2016499"/>
    <lineage>
        <taxon>Bacteria</taxon>
        <taxon>Bacillati</taxon>
        <taxon>Actinomycetota</taxon>
        <taxon>Actinomycetes</taxon>
        <taxon>Propionibacteriales</taxon>
        <taxon>Propionibacteriaceae</taxon>
        <taxon>Enemella</taxon>
    </lineage>
</organism>
<dbReference type="GO" id="GO:0003723">
    <property type="term" value="F:RNA binding"/>
    <property type="evidence" value="ECO:0007669"/>
    <property type="project" value="UniProtKB-UniRule"/>
</dbReference>
<dbReference type="Proteomes" id="UP000215896">
    <property type="component" value="Unassembled WGS sequence"/>
</dbReference>
<dbReference type="GO" id="GO:0031564">
    <property type="term" value="P:transcription antitermination"/>
    <property type="evidence" value="ECO:0007669"/>
    <property type="project" value="UniProtKB-KW"/>
</dbReference>
<evidence type="ECO:0000313" key="9">
    <source>
        <dbReference type="Proteomes" id="UP000215896"/>
    </source>
</evidence>
<dbReference type="InterPro" id="IPR011605">
    <property type="entry name" value="NusB_fam"/>
</dbReference>
<keyword evidence="2 6" id="KW-0889">Transcription antitermination</keyword>
<gene>
    <name evidence="6 8" type="primary">nusB</name>
    <name evidence="8" type="ORF">CGZ94_17185</name>
</gene>
<dbReference type="AlphaFoldDB" id="A0A255G4D4"/>
<name>A0A255G4D4_9ACTN</name>
<keyword evidence="5 6" id="KW-0804">Transcription</keyword>
<dbReference type="SUPFAM" id="SSF48013">
    <property type="entry name" value="NusB-like"/>
    <property type="match status" value="1"/>
</dbReference>
<evidence type="ECO:0000256" key="5">
    <source>
        <dbReference type="ARBA" id="ARBA00023163"/>
    </source>
</evidence>
<keyword evidence="4 6" id="KW-0805">Transcription regulation</keyword>
<dbReference type="PANTHER" id="PTHR11078:SF3">
    <property type="entry name" value="ANTITERMINATION NUSB DOMAIN-CONTAINING PROTEIN"/>
    <property type="match status" value="1"/>
</dbReference>
<dbReference type="NCBIfam" id="TIGR01951">
    <property type="entry name" value="nusB"/>
    <property type="match status" value="1"/>
</dbReference>
<comment type="function">
    <text evidence="6">Involved in transcription antitermination. Required for transcription of ribosomal RNA (rRNA) genes. Binds specifically to the boxA antiterminator sequence of the ribosomal RNA (rrn) operons.</text>
</comment>
<evidence type="ECO:0000256" key="6">
    <source>
        <dbReference type="HAMAP-Rule" id="MF_00073"/>
    </source>
</evidence>
<comment type="caution">
    <text evidence="8">The sequence shown here is derived from an EMBL/GenBank/DDBJ whole genome shotgun (WGS) entry which is preliminary data.</text>
</comment>
<dbReference type="Gene3D" id="1.10.940.10">
    <property type="entry name" value="NusB-like"/>
    <property type="match status" value="1"/>
</dbReference>
<dbReference type="OrthoDB" id="3528057at2"/>